<dbReference type="SUPFAM" id="SSF51261">
    <property type="entry name" value="Duplicated hybrid motif"/>
    <property type="match status" value="1"/>
</dbReference>
<dbReference type="InterPro" id="IPR016047">
    <property type="entry name" value="M23ase_b-sheet_dom"/>
</dbReference>
<dbReference type="InterPro" id="IPR011055">
    <property type="entry name" value="Dup_hybrid_motif"/>
</dbReference>
<evidence type="ECO:0000313" key="4">
    <source>
        <dbReference type="EMBL" id="QHI35095.1"/>
    </source>
</evidence>
<dbReference type="KEGG" id="kan:IMCC3317_04410"/>
<dbReference type="CDD" id="cd12797">
    <property type="entry name" value="M23_peptidase"/>
    <property type="match status" value="1"/>
</dbReference>
<keyword evidence="4" id="KW-0378">Hydrolase</keyword>
<dbReference type="GO" id="GO:0004222">
    <property type="term" value="F:metalloendopeptidase activity"/>
    <property type="evidence" value="ECO:0007669"/>
    <property type="project" value="TreeGrafter"/>
</dbReference>
<dbReference type="Gene3D" id="2.70.70.10">
    <property type="entry name" value="Glucose Permease (Domain IIA)"/>
    <property type="match status" value="1"/>
</dbReference>
<feature type="transmembrane region" description="Helical" evidence="1">
    <location>
        <begin position="95"/>
        <end position="115"/>
    </location>
</feature>
<dbReference type="EMBL" id="CP019288">
    <property type="protein sequence ID" value="QHI35095.1"/>
    <property type="molecule type" value="Genomic_DNA"/>
</dbReference>
<dbReference type="EC" id="3.4.24.-" evidence="4"/>
<dbReference type="PANTHER" id="PTHR21666">
    <property type="entry name" value="PEPTIDASE-RELATED"/>
    <property type="match status" value="1"/>
</dbReference>
<keyword evidence="1" id="KW-0812">Transmembrane</keyword>
<feature type="transmembrane region" description="Helical" evidence="1">
    <location>
        <begin position="38"/>
        <end position="59"/>
    </location>
</feature>
<keyword evidence="1" id="KW-0472">Membrane</keyword>
<reference evidence="4 5" key="1">
    <citation type="journal article" date="2013" name="Int. J. Syst. Evol. Microbiol.">
        <title>Kordia antarctica sp. nov., isolated from Antarctic seawater.</title>
        <authorList>
            <person name="Baek K."/>
            <person name="Choi A."/>
            <person name="Kang I."/>
            <person name="Lee K."/>
            <person name="Cho J.C."/>
        </authorList>
    </citation>
    <scope>NUCLEOTIDE SEQUENCE [LARGE SCALE GENOMIC DNA]</scope>
    <source>
        <strain evidence="4 5">IMCC3317</strain>
    </source>
</reference>
<accession>A0A7L4ZEP6</accession>
<feature type="transmembrane region" description="Helical" evidence="1">
    <location>
        <begin position="271"/>
        <end position="290"/>
    </location>
</feature>
<evidence type="ECO:0000259" key="2">
    <source>
        <dbReference type="Pfam" id="PF01551"/>
    </source>
</evidence>
<dbReference type="PANTHER" id="PTHR21666:SF270">
    <property type="entry name" value="MUREIN HYDROLASE ACTIVATOR ENVC"/>
    <property type="match status" value="1"/>
</dbReference>
<dbReference type="RefSeq" id="WP_160127865.1">
    <property type="nucleotide sequence ID" value="NZ_CP019288.1"/>
</dbReference>
<dbReference type="CDD" id="cd07341">
    <property type="entry name" value="M56_BlaR1_MecR1_like"/>
    <property type="match status" value="1"/>
</dbReference>
<evidence type="ECO:0000256" key="1">
    <source>
        <dbReference type="SAM" id="Phobius"/>
    </source>
</evidence>
<sequence length="441" mass="50213">MNSILIYLLQVSLVFGSFYLLYKWLFSKFTFHAVNRTFLLLVFPLALLLPFSNLLFPQIQNLTIEIPLLENFTAFSGFEYFTEETVTLNNQTVNYGFWMFFAYAIGVLCYLVRFIKTTLSLVTLKRNSQKISSNNTTLYKANVSEIFSYFHWIFVPNSQKEAVDELIITHEKAHVQHLHSIDVVLAELFIAFFWFHPLAYSYRKSLKSIHEFQADAFVLKQHVKKSTYLELLLKSLEPKNTNPVYSYFSHPTLKKRIEMITKSQSKHSSKLLYLLLIPVIALVFMAFTSGNESMISNEFIPITIKTNGKPSLFPVKNGSSIDITSHFGLKPNHPRMKNAIPHGGIDIKAINGTPVIATADGIVIKATKKGNWGNLLVISHADGFETWYAHLKGFNIKEGTKVTKGDIVGYVGNTGLSTGSHLHYEVRQDGKRLDPMNYITE</sequence>
<proteinExistence type="predicted"/>
<dbReference type="Pfam" id="PF05569">
    <property type="entry name" value="Peptidase_M56"/>
    <property type="match status" value="1"/>
</dbReference>
<keyword evidence="5" id="KW-1185">Reference proteome</keyword>
<dbReference type="Proteomes" id="UP000464657">
    <property type="component" value="Chromosome"/>
</dbReference>
<dbReference type="Pfam" id="PF01551">
    <property type="entry name" value="Peptidase_M23"/>
    <property type="match status" value="1"/>
</dbReference>
<feature type="domain" description="M23ase beta-sheet core" evidence="2">
    <location>
        <begin position="341"/>
        <end position="435"/>
    </location>
</feature>
<feature type="transmembrane region" description="Helical" evidence="1">
    <location>
        <begin position="6"/>
        <end position="26"/>
    </location>
</feature>
<feature type="domain" description="Peptidase M56" evidence="3">
    <location>
        <begin position="162"/>
        <end position="260"/>
    </location>
</feature>
<keyword evidence="1" id="KW-1133">Transmembrane helix</keyword>
<gene>
    <name evidence="4" type="primary">mepM_2</name>
    <name evidence="4" type="ORF">IMCC3317_04410</name>
</gene>
<evidence type="ECO:0000313" key="5">
    <source>
        <dbReference type="Proteomes" id="UP000464657"/>
    </source>
</evidence>
<protein>
    <submittedName>
        <fullName evidence="4">Murein DD-endopeptidase MepM</fullName>
        <ecNumber evidence="4">3.4.24.-</ecNumber>
    </submittedName>
</protein>
<organism evidence="4 5">
    <name type="scientific">Kordia antarctica</name>
    <dbReference type="NCBI Taxonomy" id="1218801"/>
    <lineage>
        <taxon>Bacteria</taxon>
        <taxon>Pseudomonadati</taxon>
        <taxon>Bacteroidota</taxon>
        <taxon>Flavobacteriia</taxon>
        <taxon>Flavobacteriales</taxon>
        <taxon>Flavobacteriaceae</taxon>
        <taxon>Kordia</taxon>
    </lineage>
</organism>
<dbReference type="AlphaFoldDB" id="A0A7L4ZEP6"/>
<dbReference type="InterPro" id="IPR008756">
    <property type="entry name" value="Peptidase_M56"/>
</dbReference>
<evidence type="ECO:0000259" key="3">
    <source>
        <dbReference type="Pfam" id="PF05569"/>
    </source>
</evidence>
<dbReference type="OrthoDB" id="1522859at2"/>
<name>A0A7L4ZEP6_9FLAO</name>
<dbReference type="InterPro" id="IPR050570">
    <property type="entry name" value="Cell_wall_metabolism_enzyme"/>
</dbReference>